<dbReference type="PANTHER" id="PTHR12526:SF510">
    <property type="entry name" value="D-INOSITOL 3-PHOSPHATE GLYCOSYLTRANSFERASE"/>
    <property type="match status" value="1"/>
</dbReference>
<protein>
    <submittedName>
        <fullName evidence="5">Glycosyltransferase family 4 protein</fullName>
    </submittedName>
</protein>
<comment type="caution">
    <text evidence="5">The sequence shown here is derived from an EMBL/GenBank/DDBJ whole genome shotgun (WGS) entry which is preliminary data.</text>
</comment>
<dbReference type="EMBL" id="JACHVB010000052">
    <property type="protein sequence ID" value="MBC2595763.1"/>
    <property type="molecule type" value="Genomic_DNA"/>
</dbReference>
<dbReference type="GO" id="GO:0016757">
    <property type="term" value="F:glycosyltransferase activity"/>
    <property type="evidence" value="ECO:0007669"/>
    <property type="project" value="UniProtKB-KW"/>
</dbReference>
<accession>A0A842HGW2</accession>
<dbReference type="RefSeq" id="WP_185676694.1">
    <property type="nucleotide sequence ID" value="NZ_JACHVB010000052.1"/>
</dbReference>
<name>A0A842HGW2_9BACT</name>
<keyword evidence="6" id="KW-1185">Reference proteome</keyword>
<dbReference type="Pfam" id="PF00534">
    <property type="entry name" value="Glycos_transf_1"/>
    <property type="match status" value="1"/>
</dbReference>
<keyword evidence="1" id="KW-0328">Glycosyltransferase</keyword>
<sequence length="387" mass="43161">MSPTNLPAPTAPENRAMPRIYLLHKSLGLGGAELALLQIARAYREKGCPVTWIYDRDGHLGPRVAEATGTAPVHLRLPFPRSPLSLRHLPGFVLKMRAILNQSPRPALLVAGDFLTLPAALWARRKQDKVVGLWQGEYRFSDDSCLRKWVRHGALRADRLLASEPVLAHLTAQGPLAVPLRPLNPCVETGAFLGLRDSPLREQVRQEWGVEKNERVALCVGRIGEGKGQPWLLRKFIETPDLRRDWRLFFVGPADPKETPSWEKLVAQAGNGCRWLGPSDDVARLMAGANCLLFPGTVNESFGMTMLEAALTRLPMLCYPVGALPHLFGDDFRGFVRPTGDQDAFIDAWRHIDQRPAEPDGFADALHQRFNKGRWQENLAEVLQLLA</sequence>
<dbReference type="Proteomes" id="UP000546464">
    <property type="component" value="Unassembled WGS sequence"/>
</dbReference>
<gene>
    <name evidence="5" type="ORF">H5P28_15965</name>
</gene>
<reference evidence="5 6" key="1">
    <citation type="submission" date="2020-07" db="EMBL/GenBank/DDBJ databases">
        <authorList>
            <person name="Feng X."/>
        </authorList>
    </citation>
    <scope>NUCLEOTIDE SEQUENCE [LARGE SCALE GENOMIC DNA]</scope>
    <source>
        <strain evidence="5 6">JCM31066</strain>
    </source>
</reference>
<evidence type="ECO:0000256" key="1">
    <source>
        <dbReference type="ARBA" id="ARBA00022676"/>
    </source>
</evidence>
<dbReference type="InterPro" id="IPR028098">
    <property type="entry name" value="Glyco_trans_4-like_N"/>
</dbReference>
<feature type="domain" description="Glycosyl transferase family 1" evidence="3">
    <location>
        <begin position="202"/>
        <end position="350"/>
    </location>
</feature>
<dbReference type="PANTHER" id="PTHR12526">
    <property type="entry name" value="GLYCOSYLTRANSFERASE"/>
    <property type="match status" value="1"/>
</dbReference>
<feature type="domain" description="Glycosyltransferase subfamily 4-like N-terminal" evidence="4">
    <location>
        <begin position="30"/>
        <end position="163"/>
    </location>
</feature>
<dbReference type="SUPFAM" id="SSF53756">
    <property type="entry name" value="UDP-Glycosyltransferase/glycogen phosphorylase"/>
    <property type="match status" value="1"/>
</dbReference>
<dbReference type="AlphaFoldDB" id="A0A842HGW2"/>
<organism evidence="5 6">
    <name type="scientific">Ruficoccus amylovorans</name>
    <dbReference type="NCBI Taxonomy" id="1804625"/>
    <lineage>
        <taxon>Bacteria</taxon>
        <taxon>Pseudomonadati</taxon>
        <taxon>Verrucomicrobiota</taxon>
        <taxon>Opitutia</taxon>
        <taxon>Puniceicoccales</taxon>
        <taxon>Cerasicoccaceae</taxon>
        <taxon>Ruficoccus</taxon>
    </lineage>
</organism>
<dbReference type="CDD" id="cd03801">
    <property type="entry name" value="GT4_PimA-like"/>
    <property type="match status" value="1"/>
</dbReference>
<dbReference type="Gene3D" id="3.40.50.2000">
    <property type="entry name" value="Glycogen Phosphorylase B"/>
    <property type="match status" value="2"/>
</dbReference>
<keyword evidence="2 5" id="KW-0808">Transferase</keyword>
<dbReference type="InterPro" id="IPR001296">
    <property type="entry name" value="Glyco_trans_1"/>
</dbReference>
<dbReference type="Pfam" id="PF13579">
    <property type="entry name" value="Glyco_trans_4_4"/>
    <property type="match status" value="1"/>
</dbReference>
<evidence type="ECO:0000313" key="5">
    <source>
        <dbReference type="EMBL" id="MBC2595763.1"/>
    </source>
</evidence>
<evidence type="ECO:0000313" key="6">
    <source>
        <dbReference type="Proteomes" id="UP000546464"/>
    </source>
</evidence>
<evidence type="ECO:0000259" key="4">
    <source>
        <dbReference type="Pfam" id="PF13579"/>
    </source>
</evidence>
<evidence type="ECO:0000256" key="2">
    <source>
        <dbReference type="ARBA" id="ARBA00022679"/>
    </source>
</evidence>
<proteinExistence type="predicted"/>
<evidence type="ECO:0000259" key="3">
    <source>
        <dbReference type="Pfam" id="PF00534"/>
    </source>
</evidence>